<keyword evidence="4" id="KW-0479">Metal-binding</keyword>
<keyword evidence="5" id="KW-0677">Repeat</keyword>
<comment type="subcellular location">
    <subcellularLocation>
        <location evidence="1">Nucleus</location>
    </subcellularLocation>
</comment>
<protein>
    <recommendedName>
        <fullName evidence="3">Zinc finger CCCH domain-containing protein 14</fullName>
    </recommendedName>
</protein>
<reference evidence="11" key="1">
    <citation type="submission" date="2022-11" db="UniProtKB">
        <authorList>
            <consortium name="WormBaseParasite"/>
        </authorList>
    </citation>
    <scope>IDENTIFICATION</scope>
</reference>
<dbReference type="PANTHER" id="PTHR14738">
    <property type="entry name" value="ZINC FINGER CCCH DOMAIN-CONTAINING PROTEIN 14"/>
    <property type="match status" value="1"/>
</dbReference>
<evidence type="ECO:0000256" key="5">
    <source>
        <dbReference type="ARBA" id="ARBA00022737"/>
    </source>
</evidence>
<dbReference type="AlphaFoldDB" id="A0A915HKP1"/>
<evidence type="ECO:0000256" key="4">
    <source>
        <dbReference type="ARBA" id="ARBA00022723"/>
    </source>
</evidence>
<keyword evidence="6" id="KW-0863">Zinc-finger</keyword>
<feature type="compositionally biased region" description="Basic and acidic residues" evidence="9">
    <location>
        <begin position="115"/>
        <end position="136"/>
    </location>
</feature>
<accession>A0A915HKP1</accession>
<dbReference type="PANTHER" id="PTHR14738:SF29">
    <property type="entry name" value="ZINC FINGER CCCH DOMAIN-CONTAINING PROTEIN 14"/>
    <property type="match status" value="1"/>
</dbReference>
<sequence length="301" mass="34403">MVMIANKKTKEQMTNDLNLFLGKNSEIFTEWVHKVLDRLQAISQKSTSAKSGSVASSSSVERDKKKSKKSSAYDKTSPFKAENDINKRRSSERRKDDVKKDIGDSDSKQKKKIDLKKEKQYKHDKTSRSTEMEIRSRSSYKGSESNDKTNFKYEDQNRSPKQSHKIFLTKNQKSECRSEDRPREDDVPAVMPPRNRGSRLSQRIGRTGTVRPFKRTSSSPIEFSSAHKRRSIVGQVVNRKVEEEAYEEAMRTTMTVSSTVRVTERKSMVPKAMQAKPSIFLKALCEANASVSRKRHLVDAG</sequence>
<evidence type="ECO:0000256" key="8">
    <source>
        <dbReference type="ARBA" id="ARBA00023242"/>
    </source>
</evidence>
<feature type="compositionally biased region" description="Basic and acidic residues" evidence="9">
    <location>
        <begin position="144"/>
        <end position="158"/>
    </location>
</feature>
<name>A0A915HKP1_ROMCU</name>
<evidence type="ECO:0000256" key="1">
    <source>
        <dbReference type="ARBA" id="ARBA00004123"/>
    </source>
</evidence>
<evidence type="ECO:0000256" key="9">
    <source>
        <dbReference type="SAM" id="MobiDB-lite"/>
    </source>
</evidence>
<evidence type="ECO:0000256" key="6">
    <source>
        <dbReference type="ARBA" id="ARBA00022771"/>
    </source>
</evidence>
<comment type="similarity">
    <text evidence="2">Belongs to the ZC3H14 family.</text>
</comment>
<keyword evidence="7" id="KW-0862">Zinc</keyword>
<evidence type="ECO:0000256" key="3">
    <source>
        <dbReference type="ARBA" id="ARBA00015071"/>
    </source>
</evidence>
<evidence type="ECO:0000256" key="7">
    <source>
        <dbReference type="ARBA" id="ARBA00022833"/>
    </source>
</evidence>
<dbReference type="GO" id="GO:0008143">
    <property type="term" value="F:poly(A) binding"/>
    <property type="evidence" value="ECO:0007669"/>
    <property type="project" value="InterPro"/>
</dbReference>
<dbReference type="InterPro" id="IPR040366">
    <property type="entry name" value="Nab2/ZC3H14"/>
</dbReference>
<dbReference type="GO" id="GO:0005737">
    <property type="term" value="C:cytoplasm"/>
    <property type="evidence" value="ECO:0007669"/>
    <property type="project" value="TreeGrafter"/>
</dbReference>
<dbReference type="Proteomes" id="UP000887565">
    <property type="component" value="Unplaced"/>
</dbReference>
<dbReference type="GO" id="GO:0043488">
    <property type="term" value="P:regulation of mRNA stability"/>
    <property type="evidence" value="ECO:0007669"/>
    <property type="project" value="InterPro"/>
</dbReference>
<proteinExistence type="inferred from homology"/>
<feature type="compositionally biased region" description="Low complexity" evidence="9">
    <location>
        <begin position="45"/>
        <end position="59"/>
    </location>
</feature>
<evidence type="ECO:0000313" key="10">
    <source>
        <dbReference type="Proteomes" id="UP000887565"/>
    </source>
</evidence>
<keyword evidence="8" id="KW-0539">Nucleus</keyword>
<dbReference type="GO" id="GO:0008270">
    <property type="term" value="F:zinc ion binding"/>
    <property type="evidence" value="ECO:0007669"/>
    <property type="project" value="UniProtKB-KW"/>
</dbReference>
<organism evidence="10 11">
    <name type="scientific">Romanomermis culicivorax</name>
    <name type="common">Nematode worm</name>
    <dbReference type="NCBI Taxonomy" id="13658"/>
    <lineage>
        <taxon>Eukaryota</taxon>
        <taxon>Metazoa</taxon>
        <taxon>Ecdysozoa</taxon>
        <taxon>Nematoda</taxon>
        <taxon>Enoplea</taxon>
        <taxon>Dorylaimia</taxon>
        <taxon>Mermithida</taxon>
        <taxon>Mermithoidea</taxon>
        <taxon>Mermithidae</taxon>
        <taxon>Romanomermis</taxon>
    </lineage>
</organism>
<evidence type="ECO:0000256" key="2">
    <source>
        <dbReference type="ARBA" id="ARBA00008423"/>
    </source>
</evidence>
<feature type="compositionally biased region" description="Basic and acidic residues" evidence="9">
    <location>
        <begin position="81"/>
        <end position="108"/>
    </location>
</feature>
<keyword evidence="10" id="KW-1185">Reference proteome</keyword>
<dbReference type="GO" id="GO:0005634">
    <property type="term" value="C:nucleus"/>
    <property type="evidence" value="ECO:0007669"/>
    <property type="project" value="UniProtKB-SubCell"/>
</dbReference>
<evidence type="ECO:0000313" key="11">
    <source>
        <dbReference type="WBParaSite" id="nRc.2.0.1.t02035-RA"/>
    </source>
</evidence>
<feature type="compositionally biased region" description="Basic and acidic residues" evidence="9">
    <location>
        <begin position="172"/>
        <end position="186"/>
    </location>
</feature>
<feature type="region of interest" description="Disordered" evidence="9">
    <location>
        <begin position="43"/>
        <end position="224"/>
    </location>
</feature>
<dbReference type="WBParaSite" id="nRc.2.0.1.t02035-RA">
    <property type="protein sequence ID" value="nRc.2.0.1.t02035-RA"/>
    <property type="gene ID" value="nRc.2.0.1.g02035"/>
</dbReference>